<dbReference type="SUPFAM" id="SSF48208">
    <property type="entry name" value="Six-hairpin glycosidases"/>
    <property type="match status" value="1"/>
</dbReference>
<evidence type="ECO:0008006" key="3">
    <source>
        <dbReference type="Google" id="ProtNLM"/>
    </source>
</evidence>
<dbReference type="EMBL" id="HG793127">
    <property type="protein sequence ID" value="CDK27117.1"/>
    <property type="molecule type" value="Genomic_DNA"/>
</dbReference>
<dbReference type="Proteomes" id="UP000019384">
    <property type="component" value="Unassembled WGS sequence"/>
</dbReference>
<accession>W6MPP1</accession>
<evidence type="ECO:0000313" key="2">
    <source>
        <dbReference type="Proteomes" id="UP000019384"/>
    </source>
</evidence>
<dbReference type="GO" id="GO:0004553">
    <property type="term" value="F:hydrolase activity, hydrolyzing O-glycosyl compounds"/>
    <property type="evidence" value="ECO:0007669"/>
    <property type="project" value="UniProtKB-ARBA"/>
</dbReference>
<evidence type="ECO:0000313" key="1">
    <source>
        <dbReference type="EMBL" id="CDK27117.1"/>
    </source>
</evidence>
<dbReference type="InterPro" id="IPR008313">
    <property type="entry name" value="GH125"/>
</dbReference>
<dbReference type="OrthoDB" id="7771656at2759"/>
<dbReference type="Gene3D" id="1.50.10.10">
    <property type="match status" value="1"/>
</dbReference>
<organism evidence="1 2">
    <name type="scientific">Kuraishia capsulata CBS 1993</name>
    <dbReference type="NCBI Taxonomy" id="1382522"/>
    <lineage>
        <taxon>Eukaryota</taxon>
        <taxon>Fungi</taxon>
        <taxon>Dikarya</taxon>
        <taxon>Ascomycota</taxon>
        <taxon>Saccharomycotina</taxon>
        <taxon>Pichiomycetes</taxon>
        <taxon>Pichiales</taxon>
        <taxon>Pichiaceae</taxon>
        <taxon>Kuraishia</taxon>
    </lineage>
</organism>
<dbReference type="AlphaFoldDB" id="W6MPP1"/>
<dbReference type="PANTHER" id="PTHR31047">
    <property type="entry name" value="MEIOTICALLY UP-REGULATED GENE 157 PROTEIN"/>
    <property type="match status" value="1"/>
</dbReference>
<dbReference type="GeneID" id="34520501"/>
<dbReference type="RefSeq" id="XP_022459113.1">
    <property type="nucleotide sequence ID" value="XM_022603404.1"/>
</dbReference>
<dbReference type="GO" id="GO:0005975">
    <property type="term" value="P:carbohydrate metabolic process"/>
    <property type="evidence" value="ECO:0007669"/>
    <property type="project" value="InterPro"/>
</dbReference>
<sequence>MAIIFGKRYRDSRVVLTVFAVLLLIFVYRSHSADDAVEFQSLQPPAPKKKTGTKEIQPHLQQEGWLSSKMSRCANYLDYSQQMHKPLSSGSLKLPYMRPPESCRTFSSAAVEKVILDLKERVRDPDLSRLIENCLPNTLDTTILWHDSSKTDPRTFVVTGDIHAEWLRDAARQLSVYQPMARYDPALQLMIKGAIAQQANYILKAPYCNAFQPPLKSNVKRKPSTVDYVSPPPPWRHVFECKWEIDSLASFLTLSNDYYDNTDDTSFMTKEWFSAMEMVLVILQRESSPTFDSRGNILPFYYSFQRDTRIGTETLPLAGTGNPVNFDTGLVRSAFRPSDDACTFQLFVPGNAQMYVELNRVIPLLSNAGQAKLAKVASGFAKNIRNGIYQHAIVNHPVYGKVFAYEVDGYGSASFMDDANIPSLLSLPDLGFVEKTDSIYRATRKMIMAKKGNPYYLEGAFFKGIGGPHIGINNAWPMSLLIAIRTTDNDDEIAGYLTTLMKTTGRLGLMHESIDVNSRGGMSYTRPWFAWANSEFGKTILDLAKRKPHLIFNSEYAQTPYDVDEAMKAAGLVKAAPAAKAT</sequence>
<dbReference type="Pfam" id="PF06824">
    <property type="entry name" value="Glyco_hydro_125"/>
    <property type="match status" value="1"/>
</dbReference>
<dbReference type="InterPro" id="IPR008928">
    <property type="entry name" value="6-hairpin_glycosidase_sf"/>
</dbReference>
<dbReference type="HOGENOM" id="CLU_023537_1_1_1"/>
<dbReference type="InterPro" id="IPR012341">
    <property type="entry name" value="6hp_glycosidase-like_sf"/>
</dbReference>
<reference evidence="1" key="2">
    <citation type="submission" date="2014-02" db="EMBL/GenBank/DDBJ databases">
        <title>Complete DNA sequence of /Kuraishia capsulata/ illustrates novel genomic features among budding yeasts (/Saccharomycotina/).</title>
        <authorList>
            <person name="Morales L."/>
            <person name="Noel B."/>
            <person name="Porcel B."/>
            <person name="Marcet-Houben M."/>
            <person name="Hullo M-F."/>
            <person name="Sacerdot C."/>
            <person name="Tekaia F."/>
            <person name="Leh-Louis V."/>
            <person name="Despons L."/>
            <person name="Khanna V."/>
            <person name="Aury J-M."/>
            <person name="Barbe V."/>
            <person name="Couloux A."/>
            <person name="Labadie K."/>
            <person name="Pelletier E."/>
            <person name="Souciet J-L."/>
            <person name="Boekhout T."/>
            <person name="Gabaldon T."/>
            <person name="Wincker P."/>
            <person name="Dujon B."/>
        </authorList>
    </citation>
    <scope>NUCLEOTIDE SEQUENCE</scope>
    <source>
        <strain evidence="1">CBS 1993</strain>
    </source>
</reference>
<proteinExistence type="predicted"/>
<reference evidence="1" key="1">
    <citation type="submission" date="2013-12" db="EMBL/GenBank/DDBJ databases">
        <authorList>
            <person name="Genoscope - CEA"/>
        </authorList>
    </citation>
    <scope>NUCLEOTIDE SEQUENCE</scope>
    <source>
        <strain evidence="1">CBS 1993</strain>
    </source>
</reference>
<dbReference type="STRING" id="1382522.W6MPP1"/>
<name>W6MPP1_9ASCO</name>
<dbReference type="SMART" id="SM01149">
    <property type="entry name" value="DUF1237"/>
    <property type="match status" value="1"/>
</dbReference>
<dbReference type="PANTHER" id="PTHR31047:SF0">
    <property type="entry name" value="MEIOTICALLY UP-REGULATED GENE 157 PROTEIN"/>
    <property type="match status" value="1"/>
</dbReference>
<gene>
    <name evidence="1" type="ORF">KUCA_T00003094001</name>
</gene>
<keyword evidence="2" id="KW-1185">Reference proteome</keyword>
<protein>
    <recommendedName>
        <fullName evidence="3">Glycoside hydrolase family 125 protein</fullName>
    </recommendedName>
</protein>